<reference evidence="1 2" key="1">
    <citation type="journal article" date="2019" name="Sci. Rep.">
        <title>Orb-weaving spider Araneus ventricosus genome elucidates the spidroin gene catalogue.</title>
        <authorList>
            <person name="Kono N."/>
            <person name="Nakamura H."/>
            <person name="Ohtoshi R."/>
            <person name="Moran D.A.P."/>
            <person name="Shinohara A."/>
            <person name="Yoshida Y."/>
            <person name="Fujiwara M."/>
            <person name="Mori M."/>
            <person name="Tomita M."/>
            <person name="Arakawa K."/>
        </authorList>
    </citation>
    <scope>NUCLEOTIDE SEQUENCE [LARGE SCALE GENOMIC DNA]</scope>
</reference>
<dbReference type="Proteomes" id="UP000499080">
    <property type="component" value="Unassembled WGS sequence"/>
</dbReference>
<dbReference type="AlphaFoldDB" id="A0A4Y2HRU0"/>
<dbReference type="EMBL" id="BGPR01002121">
    <property type="protein sequence ID" value="GBM68111.1"/>
    <property type="molecule type" value="Genomic_DNA"/>
</dbReference>
<evidence type="ECO:0000313" key="1">
    <source>
        <dbReference type="EMBL" id="GBM68111.1"/>
    </source>
</evidence>
<keyword evidence="2" id="KW-1185">Reference proteome</keyword>
<sequence>MSVFRQCNLNLHIYAEFNLKARNQSVAVRQEHITTNERNKTRNVQLLTLKMIAKGIETRVATGDAKTYIVGYGLEKATSHPKGKTYT</sequence>
<organism evidence="1 2">
    <name type="scientific">Araneus ventricosus</name>
    <name type="common">Orbweaver spider</name>
    <name type="synonym">Epeira ventricosa</name>
    <dbReference type="NCBI Taxonomy" id="182803"/>
    <lineage>
        <taxon>Eukaryota</taxon>
        <taxon>Metazoa</taxon>
        <taxon>Ecdysozoa</taxon>
        <taxon>Arthropoda</taxon>
        <taxon>Chelicerata</taxon>
        <taxon>Arachnida</taxon>
        <taxon>Araneae</taxon>
        <taxon>Araneomorphae</taxon>
        <taxon>Entelegynae</taxon>
        <taxon>Araneoidea</taxon>
        <taxon>Araneidae</taxon>
        <taxon>Araneus</taxon>
    </lineage>
</organism>
<name>A0A4Y2HRU0_ARAVE</name>
<proteinExistence type="predicted"/>
<comment type="caution">
    <text evidence="1">The sequence shown here is derived from an EMBL/GenBank/DDBJ whole genome shotgun (WGS) entry which is preliminary data.</text>
</comment>
<gene>
    <name evidence="1" type="ORF">AVEN_173096_1</name>
</gene>
<accession>A0A4Y2HRU0</accession>
<evidence type="ECO:0000313" key="2">
    <source>
        <dbReference type="Proteomes" id="UP000499080"/>
    </source>
</evidence>
<dbReference type="OrthoDB" id="8195485at2759"/>
<protein>
    <submittedName>
        <fullName evidence="1">Uncharacterized protein</fullName>
    </submittedName>
</protein>